<dbReference type="EMBL" id="BTGD01000006">
    <property type="protein sequence ID" value="GMM56060.1"/>
    <property type="molecule type" value="Genomic_DNA"/>
</dbReference>
<dbReference type="GO" id="GO:0051301">
    <property type="term" value="P:cell division"/>
    <property type="evidence" value="ECO:0007669"/>
    <property type="project" value="UniProtKB-KW"/>
</dbReference>
<comment type="similarity">
    <text evidence="2">Belongs to the SCC4/mau-2 family.</text>
</comment>
<dbReference type="GO" id="GO:0007059">
    <property type="term" value="P:chromosome segregation"/>
    <property type="evidence" value="ECO:0007669"/>
    <property type="project" value="UniProtKB-KW"/>
</dbReference>
<dbReference type="AlphaFoldDB" id="A0AAV5RXB6"/>
<evidence type="ECO:0000256" key="3">
    <source>
        <dbReference type="ARBA" id="ARBA00022618"/>
    </source>
</evidence>
<dbReference type="GO" id="GO:0007064">
    <property type="term" value="P:mitotic sister chromatid cohesion"/>
    <property type="evidence" value="ECO:0007669"/>
    <property type="project" value="InterPro"/>
</dbReference>
<dbReference type="GO" id="GO:0005634">
    <property type="term" value="C:nucleus"/>
    <property type="evidence" value="ECO:0007669"/>
    <property type="project" value="UniProtKB-SubCell"/>
</dbReference>
<comment type="subcellular location">
    <subcellularLocation>
        <location evidence="1">Nucleus</location>
    </subcellularLocation>
</comment>
<keyword evidence="5" id="KW-0159">Chromosome partition</keyword>
<dbReference type="Proteomes" id="UP001377567">
    <property type="component" value="Unassembled WGS sequence"/>
</dbReference>
<evidence type="ECO:0000256" key="1">
    <source>
        <dbReference type="ARBA" id="ARBA00004123"/>
    </source>
</evidence>
<organism evidence="8 9">
    <name type="scientific">Maudiozyma humilis</name>
    <name type="common">Sour dough yeast</name>
    <name type="synonym">Kazachstania humilis</name>
    <dbReference type="NCBI Taxonomy" id="51915"/>
    <lineage>
        <taxon>Eukaryota</taxon>
        <taxon>Fungi</taxon>
        <taxon>Dikarya</taxon>
        <taxon>Ascomycota</taxon>
        <taxon>Saccharomycotina</taxon>
        <taxon>Saccharomycetes</taxon>
        <taxon>Saccharomycetales</taxon>
        <taxon>Saccharomycetaceae</taxon>
        <taxon>Maudiozyma</taxon>
    </lineage>
</organism>
<name>A0AAV5RXB6_MAUHU</name>
<evidence type="ECO:0000256" key="4">
    <source>
        <dbReference type="ARBA" id="ARBA00022776"/>
    </source>
</evidence>
<reference evidence="8 9" key="1">
    <citation type="journal article" date="2023" name="Elife">
        <title>Identification of key yeast species and microbe-microbe interactions impacting larval growth of Drosophila in the wild.</title>
        <authorList>
            <person name="Mure A."/>
            <person name="Sugiura Y."/>
            <person name="Maeda R."/>
            <person name="Honda K."/>
            <person name="Sakurai N."/>
            <person name="Takahashi Y."/>
            <person name="Watada M."/>
            <person name="Katoh T."/>
            <person name="Gotoh A."/>
            <person name="Gotoh Y."/>
            <person name="Taniguchi I."/>
            <person name="Nakamura K."/>
            <person name="Hayashi T."/>
            <person name="Katayama T."/>
            <person name="Uemura T."/>
            <person name="Hattori Y."/>
        </authorList>
    </citation>
    <scope>NUCLEOTIDE SEQUENCE [LARGE SCALE GENOMIC DNA]</scope>
    <source>
        <strain evidence="8 9">KH-74</strain>
    </source>
</reference>
<evidence type="ECO:0000313" key="8">
    <source>
        <dbReference type="EMBL" id="GMM56060.1"/>
    </source>
</evidence>
<evidence type="ECO:0000256" key="2">
    <source>
        <dbReference type="ARBA" id="ARBA00008585"/>
    </source>
</evidence>
<sequence length="631" mass="70106">MATETSYSTLIRVAKECTAQARLLAPQLSSTTDLNTHNTLIATACQALADTLQNGSLPISQDIEASTMLAELLLSDTASPDLAETYLSALRTRLQQYMPGGPRPDSTYFNEWLYVEFLALYEVPRHGSTTLGIRAAINNCSQLVSYLEAMTEAPVYWRYVFMWVQAGLCVQAGRRTNATGIYKQLWQLVESDETCGGQWRAFVAAQYTAWLIESRQEVPEFLVEVLDHVPESTSTYSAQLQVLVLVVRLVVALHRDENITPLLSRFKALFDEHKSSLQDGTEPLVLPLGKDPHVPQIVLTHPALFNYTSLKTLLLFLQSVSYLVNCYDDAANFSVRFLSKVKRNVKKVLQGAGKNDAPCHLAARDATTAWHTKLLELTLLYQGWESLLLTGQLGDALAASLESPSTEETRLLAQLNEYLALAGKIDELTEGNTDDDSVTEQVLLVRAEQMWAGIEAALAASPLLRTNAMWDCTVVVVWFMTHQEPFTSRPLPSSDATRSEYMRRLSQYYDANRLVKRPAEDKPTASGSGSSSPHTLKKAVWLLALVNYLGGRLLETDLEEIYAVSSACLQVTKGRRLAAPYIRYVLTLWHLLNCTVSMRSREVILTRGRLEALLRGMRGDAEAQDADSSAA</sequence>
<protein>
    <submittedName>
        <fullName evidence="8">Cohesin-loading factor complex subunit</fullName>
    </submittedName>
</protein>
<comment type="caution">
    <text evidence="8">The sequence shown here is derived from an EMBL/GenBank/DDBJ whole genome shotgun (WGS) entry which is preliminary data.</text>
</comment>
<dbReference type="Pfam" id="PF10345">
    <property type="entry name" value="Cohesin_load"/>
    <property type="match status" value="1"/>
</dbReference>
<keyword evidence="4" id="KW-0498">Mitosis</keyword>
<evidence type="ECO:0000256" key="5">
    <source>
        <dbReference type="ARBA" id="ARBA00022829"/>
    </source>
</evidence>
<keyword evidence="3" id="KW-0132">Cell division</keyword>
<evidence type="ECO:0000256" key="7">
    <source>
        <dbReference type="ARBA" id="ARBA00023306"/>
    </source>
</evidence>
<accession>A0AAV5RXB6</accession>
<evidence type="ECO:0000313" key="9">
    <source>
        <dbReference type="Proteomes" id="UP001377567"/>
    </source>
</evidence>
<keyword evidence="9" id="KW-1185">Reference proteome</keyword>
<proteinExistence type="inferred from homology"/>
<dbReference type="InterPro" id="IPR019440">
    <property type="entry name" value="MAU2"/>
</dbReference>
<keyword evidence="6" id="KW-0539">Nucleus</keyword>
<keyword evidence="7" id="KW-0131">Cell cycle</keyword>
<evidence type="ECO:0000256" key="6">
    <source>
        <dbReference type="ARBA" id="ARBA00023242"/>
    </source>
</evidence>
<gene>
    <name evidence="8" type="ORF">DAKH74_026760</name>
</gene>